<evidence type="ECO:0000313" key="2">
    <source>
        <dbReference type="Proteomes" id="UP000276133"/>
    </source>
</evidence>
<dbReference type="AlphaFoldDB" id="A0A3M7P6M7"/>
<comment type="caution">
    <text evidence="1">The sequence shown here is derived from an EMBL/GenBank/DDBJ whole genome shotgun (WGS) entry which is preliminary data.</text>
</comment>
<protein>
    <submittedName>
        <fullName evidence="1">Uncharacterized protein</fullName>
    </submittedName>
</protein>
<reference evidence="1 2" key="1">
    <citation type="journal article" date="2018" name="Sci. Rep.">
        <title>Genomic signatures of local adaptation to the degree of environmental predictability in rotifers.</title>
        <authorList>
            <person name="Franch-Gras L."/>
            <person name="Hahn C."/>
            <person name="Garcia-Roger E.M."/>
            <person name="Carmona M.J."/>
            <person name="Serra M."/>
            <person name="Gomez A."/>
        </authorList>
    </citation>
    <scope>NUCLEOTIDE SEQUENCE [LARGE SCALE GENOMIC DNA]</scope>
    <source>
        <strain evidence="1">HYR1</strain>
    </source>
</reference>
<proteinExistence type="predicted"/>
<sequence length="66" mass="7684">MDSKFKPRQGISYNYANKKEKSKDLWQAEVTENQFVVHFETETIPEQVGVKMVVNSENDEDDGFLD</sequence>
<keyword evidence="2" id="KW-1185">Reference proteome</keyword>
<accession>A0A3M7P6M7</accession>
<feature type="non-terminal residue" evidence="1">
    <location>
        <position position="66"/>
    </location>
</feature>
<evidence type="ECO:0000313" key="1">
    <source>
        <dbReference type="EMBL" id="RMZ94599.1"/>
    </source>
</evidence>
<name>A0A3M7P6M7_BRAPC</name>
<dbReference type="Proteomes" id="UP000276133">
    <property type="component" value="Unassembled WGS sequence"/>
</dbReference>
<organism evidence="1 2">
    <name type="scientific">Brachionus plicatilis</name>
    <name type="common">Marine rotifer</name>
    <name type="synonym">Brachionus muelleri</name>
    <dbReference type="NCBI Taxonomy" id="10195"/>
    <lineage>
        <taxon>Eukaryota</taxon>
        <taxon>Metazoa</taxon>
        <taxon>Spiralia</taxon>
        <taxon>Gnathifera</taxon>
        <taxon>Rotifera</taxon>
        <taxon>Eurotatoria</taxon>
        <taxon>Monogononta</taxon>
        <taxon>Pseudotrocha</taxon>
        <taxon>Ploima</taxon>
        <taxon>Brachionidae</taxon>
        <taxon>Brachionus</taxon>
    </lineage>
</organism>
<dbReference type="EMBL" id="REGN01012937">
    <property type="protein sequence ID" value="RMZ94599.1"/>
    <property type="molecule type" value="Genomic_DNA"/>
</dbReference>
<gene>
    <name evidence="1" type="ORF">BpHYR1_020013</name>
</gene>